<reference evidence="2" key="1">
    <citation type="journal article" date="2022" name="Int. J. Mol. Sci.">
        <title>Draft Genome of Tanacetum Coccineum: Genomic Comparison of Closely Related Tanacetum-Family Plants.</title>
        <authorList>
            <person name="Yamashiro T."/>
            <person name="Shiraishi A."/>
            <person name="Nakayama K."/>
            <person name="Satake H."/>
        </authorList>
    </citation>
    <scope>NUCLEOTIDE SEQUENCE</scope>
</reference>
<gene>
    <name evidence="2" type="ORF">Tco_0652280</name>
</gene>
<evidence type="ECO:0000313" key="2">
    <source>
        <dbReference type="EMBL" id="GJS57496.1"/>
    </source>
</evidence>
<evidence type="ECO:0000313" key="3">
    <source>
        <dbReference type="Proteomes" id="UP001151760"/>
    </source>
</evidence>
<organism evidence="2 3">
    <name type="scientific">Tanacetum coccineum</name>
    <dbReference type="NCBI Taxonomy" id="301880"/>
    <lineage>
        <taxon>Eukaryota</taxon>
        <taxon>Viridiplantae</taxon>
        <taxon>Streptophyta</taxon>
        <taxon>Embryophyta</taxon>
        <taxon>Tracheophyta</taxon>
        <taxon>Spermatophyta</taxon>
        <taxon>Magnoliopsida</taxon>
        <taxon>eudicotyledons</taxon>
        <taxon>Gunneridae</taxon>
        <taxon>Pentapetalae</taxon>
        <taxon>asterids</taxon>
        <taxon>campanulids</taxon>
        <taxon>Asterales</taxon>
        <taxon>Asteraceae</taxon>
        <taxon>Asteroideae</taxon>
        <taxon>Anthemideae</taxon>
        <taxon>Anthemidinae</taxon>
        <taxon>Tanacetum</taxon>
    </lineage>
</organism>
<dbReference type="Proteomes" id="UP001151760">
    <property type="component" value="Unassembled WGS sequence"/>
</dbReference>
<sequence>MKQMLQQRMFESESYKEHPEHAALYDALEKSMSRDNMEALHEELSKKRKRRHDDQDPPNDNDQDPPPPPPRDSDQS</sequence>
<keyword evidence="3" id="KW-1185">Reference proteome</keyword>
<protein>
    <submittedName>
        <fullName evidence="2">Uncharacterized protein</fullName>
    </submittedName>
</protein>
<evidence type="ECO:0000256" key="1">
    <source>
        <dbReference type="SAM" id="MobiDB-lite"/>
    </source>
</evidence>
<name>A0ABQ4WXU2_9ASTR</name>
<reference evidence="2" key="2">
    <citation type="submission" date="2022-01" db="EMBL/GenBank/DDBJ databases">
        <authorList>
            <person name="Yamashiro T."/>
            <person name="Shiraishi A."/>
            <person name="Satake H."/>
            <person name="Nakayama K."/>
        </authorList>
    </citation>
    <scope>NUCLEOTIDE SEQUENCE</scope>
</reference>
<feature type="compositionally biased region" description="Basic and acidic residues" evidence="1">
    <location>
        <begin position="10"/>
        <end position="45"/>
    </location>
</feature>
<feature type="region of interest" description="Disordered" evidence="1">
    <location>
        <begin position="1"/>
        <end position="76"/>
    </location>
</feature>
<accession>A0ABQ4WXU2</accession>
<comment type="caution">
    <text evidence="2">The sequence shown here is derived from an EMBL/GenBank/DDBJ whole genome shotgun (WGS) entry which is preliminary data.</text>
</comment>
<proteinExistence type="predicted"/>
<dbReference type="EMBL" id="BQNB010009010">
    <property type="protein sequence ID" value="GJS57496.1"/>
    <property type="molecule type" value="Genomic_DNA"/>
</dbReference>